<protein>
    <submittedName>
        <fullName evidence="1">Uncharacterized protein</fullName>
    </submittedName>
</protein>
<dbReference type="AlphaFoldDB" id="A0A101HZX7"/>
<comment type="caution">
    <text evidence="1">The sequence shown here is derived from an EMBL/GenBank/DDBJ whole genome shotgun (WGS) entry which is preliminary data.</text>
</comment>
<dbReference type="EMBL" id="LGGX01000030">
    <property type="protein sequence ID" value="KUK86063.1"/>
    <property type="molecule type" value="Genomic_DNA"/>
</dbReference>
<gene>
    <name evidence="1" type="ORF">XE03_1733</name>
</gene>
<name>A0A101HZX7_UNCT6</name>
<reference evidence="2" key="1">
    <citation type="journal article" date="2015" name="MBio">
        <title>Genome-Resolved Metagenomic Analysis Reveals Roles for Candidate Phyla and Other Microbial Community Members in Biogeochemical Transformations in Oil Reservoirs.</title>
        <authorList>
            <person name="Hu P."/>
            <person name="Tom L."/>
            <person name="Singh A."/>
            <person name="Thomas B.C."/>
            <person name="Baker B.J."/>
            <person name="Piceno Y.M."/>
            <person name="Andersen G.L."/>
            <person name="Banfield J.F."/>
        </authorList>
    </citation>
    <scope>NUCLEOTIDE SEQUENCE [LARGE SCALE GENOMIC DNA]</scope>
</reference>
<sequence length="247" mass="28931">MKLRKLMISKSELLYIPPEERALFIQLANFNNDINILQKLMVIAGNTRDKVAENEIVGRSLSSQCIFFMRIQAGKLYEGWNMLRENFFNNKTFSKQYNKKSSSQGKESLSNLKEYFGKDNLIKNIRNTYTFHYSDDSSNNMLKQLSNAPDSEIFEMYFAKESGNCFYPIAYDLLNLSILEEINSDDWAKAMNDFFQEIIDVTKCFLDFTSDCIKVIVEKYFKLEYEEVEIPEPPSLNDITLPFFVKR</sequence>
<dbReference type="Proteomes" id="UP000053467">
    <property type="component" value="Unassembled WGS sequence"/>
</dbReference>
<evidence type="ECO:0000313" key="2">
    <source>
        <dbReference type="Proteomes" id="UP000053467"/>
    </source>
</evidence>
<organism evidence="1 2">
    <name type="scientific">candidate division TA06 bacterium 34_109</name>
    <dbReference type="NCBI Taxonomy" id="1635277"/>
    <lineage>
        <taxon>Bacteria</taxon>
        <taxon>Bacteria division TA06</taxon>
    </lineage>
</organism>
<accession>A0A101HZX7</accession>
<evidence type="ECO:0000313" key="1">
    <source>
        <dbReference type="EMBL" id="KUK86063.1"/>
    </source>
</evidence>
<proteinExistence type="predicted"/>